<dbReference type="AlphaFoldDB" id="A0A1Y1YRV3"/>
<dbReference type="InParanoid" id="A0A1Y1YRV3"/>
<sequence>MVMSLTSVISIQKPIVWPFAFTLLLQLILLAETHQYRVRPVVYLDLPSTSANQKKRQMVLYPPVLKNTERALVQIIRIFLRRV</sequence>
<proteinExistence type="predicted"/>
<evidence type="ECO:0000313" key="1">
    <source>
        <dbReference type="EMBL" id="ORY00761.1"/>
    </source>
</evidence>
<accession>A0A1Y1YRV3</accession>
<protein>
    <submittedName>
        <fullName evidence="1">Uncharacterized protein</fullName>
    </submittedName>
</protein>
<organism evidence="1 2">
    <name type="scientific">Basidiobolus meristosporus CBS 931.73</name>
    <dbReference type="NCBI Taxonomy" id="1314790"/>
    <lineage>
        <taxon>Eukaryota</taxon>
        <taxon>Fungi</taxon>
        <taxon>Fungi incertae sedis</taxon>
        <taxon>Zoopagomycota</taxon>
        <taxon>Entomophthoromycotina</taxon>
        <taxon>Basidiobolomycetes</taxon>
        <taxon>Basidiobolales</taxon>
        <taxon>Basidiobolaceae</taxon>
        <taxon>Basidiobolus</taxon>
    </lineage>
</organism>
<gene>
    <name evidence="1" type="ORF">K493DRAFT_312675</name>
</gene>
<evidence type="ECO:0000313" key="2">
    <source>
        <dbReference type="Proteomes" id="UP000193498"/>
    </source>
</evidence>
<keyword evidence="2" id="KW-1185">Reference proteome</keyword>
<name>A0A1Y1YRV3_9FUNG</name>
<reference evidence="1 2" key="1">
    <citation type="submission" date="2016-07" db="EMBL/GenBank/DDBJ databases">
        <title>Pervasive Adenine N6-methylation of Active Genes in Fungi.</title>
        <authorList>
            <consortium name="DOE Joint Genome Institute"/>
            <person name="Mondo S.J."/>
            <person name="Dannebaum R.O."/>
            <person name="Kuo R.C."/>
            <person name="Labutti K."/>
            <person name="Haridas S."/>
            <person name="Kuo A."/>
            <person name="Salamov A."/>
            <person name="Ahrendt S.R."/>
            <person name="Lipzen A."/>
            <person name="Sullivan W."/>
            <person name="Andreopoulos W.B."/>
            <person name="Clum A."/>
            <person name="Lindquist E."/>
            <person name="Daum C."/>
            <person name="Ramamoorthy G.K."/>
            <person name="Gryganskyi A."/>
            <person name="Culley D."/>
            <person name="Magnuson J.K."/>
            <person name="James T.Y."/>
            <person name="O'Malley M.A."/>
            <person name="Stajich J.E."/>
            <person name="Spatafora J.W."/>
            <person name="Visel A."/>
            <person name="Grigoriev I.V."/>
        </authorList>
    </citation>
    <scope>NUCLEOTIDE SEQUENCE [LARGE SCALE GENOMIC DNA]</scope>
    <source>
        <strain evidence="1 2">CBS 931.73</strain>
    </source>
</reference>
<dbReference type="EMBL" id="MCFE01000078">
    <property type="protein sequence ID" value="ORY00761.1"/>
    <property type="molecule type" value="Genomic_DNA"/>
</dbReference>
<comment type="caution">
    <text evidence="1">The sequence shown here is derived from an EMBL/GenBank/DDBJ whole genome shotgun (WGS) entry which is preliminary data.</text>
</comment>
<dbReference type="Proteomes" id="UP000193498">
    <property type="component" value="Unassembled WGS sequence"/>
</dbReference>